<evidence type="ECO:0000313" key="3">
    <source>
        <dbReference type="EMBL" id="EGG00301.1"/>
    </source>
</evidence>
<reference evidence="4" key="1">
    <citation type="journal article" date="2011" name="Proc. Natl. Acad. Sci. U.S.A.">
        <title>Obligate biotrophy features unraveled by the genomic analysis of rust fungi.</title>
        <authorList>
            <person name="Duplessis S."/>
            <person name="Cuomo C.A."/>
            <person name="Lin Y.-C."/>
            <person name="Aerts A."/>
            <person name="Tisserant E."/>
            <person name="Veneault-Fourrey C."/>
            <person name="Joly D.L."/>
            <person name="Hacquard S."/>
            <person name="Amselem J."/>
            <person name="Cantarel B.L."/>
            <person name="Chiu R."/>
            <person name="Coutinho P.M."/>
            <person name="Feau N."/>
            <person name="Field M."/>
            <person name="Frey P."/>
            <person name="Gelhaye E."/>
            <person name="Goldberg J."/>
            <person name="Grabherr M.G."/>
            <person name="Kodira C.D."/>
            <person name="Kohler A."/>
            <person name="Kuees U."/>
            <person name="Lindquist E.A."/>
            <person name="Lucas S.M."/>
            <person name="Mago R."/>
            <person name="Mauceli E."/>
            <person name="Morin E."/>
            <person name="Murat C."/>
            <person name="Pangilinan J.L."/>
            <person name="Park R."/>
            <person name="Pearson M."/>
            <person name="Quesneville H."/>
            <person name="Rouhier N."/>
            <person name="Sakthikumar S."/>
            <person name="Salamov A.A."/>
            <person name="Schmutz J."/>
            <person name="Selles B."/>
            <person name="Shapiro H."/>
            <person name="Tanguay P."/>
            <person name="Tuskan G.A."/>
            <person name="Henrissat B."/>
            <person name="Van de Peer Y."/>
            <person name="Rouze P."/>
            <person name="Ellis J.G."/>
            <person name="Dodds P.N."/>
            <person name="Schein J.E."/>
            <person name="Zhong S."/>
            <person name="Hamelin R.C."/>
            <person name="Grigoriev I.V."/>
            <person name="Szabo L.J."/>
            <person name="Martin F."/>
        </authorList>
    </citation>
    <scope>NUCLEOTIDE SEQUENCE [LARGE SCALE GENOMIC DNA]</scope>
    <source>
        <strain evidence="4">98AG31 / pathotype 3-4-7</strain>
    </source>
</reference>
<dbReference type="KEGG" id="mlr:MELLADRAFT_67920"/>
<dbReference type="Proteomes" id="UP000001072">
    <property type="component" value="Unassembled WGS sequence"/>
</dbReference>
<dbReference type="EMBL" id="GL883149">
    <property type="protein sequence ID" value="EGG00301.1"/>
    <property type="molecule type" value="Genomic_DNA"/>
</dbReference>
<keyword evidence="4" id="KW-1185">Reference proteome</keyword>
<feature type="compositionally biased region" description="Polar residues" evidence="1">
    <location>
        <begin position="105"/>
        <end position="123"/>
    </location>
</feature>
<feature type="compositionally biased region" description="Low complexity" evidence="1">
    <location>
        <begin position="436"/>
        <end position="461"/>
    </location>
</feature>
<feature type="region of interest" description="Disordered" evidence="1">
    <location>
        <begin position="98"/>
        <end position="126"/>
    </location>
</feature>
<evidence type="ECO:0000256" key="1">
    <source>
        <dbReference type="SAM" id="MobiDB-lite"/>
    </source>
</evidence>
<keyword evidence="2" id="KW-0732">Signal</keyword>
<feature type="compositionally biased region" description="Low complexity" evidence="1">
    <location>
        <begin position="476"/>
        <end position="512"/>
    </location>
</feature>
<dbReference type="OrthoDB" id="2538281at2759"/>
<dbReference type="STRING" id="747676.F4S4Y2"/>
<feature type="compositionally biased region" description="Low complexity" evidence="1">
    <location>
        <begin position="230"/>
        <end position="253"/>
    </location>
</feature>
<dbReference type="RefSeq" id="XP_007416500.1">
    <property type="nucleotide sequence ID" value="XM_007416438.1"/>
</dbReference>
<feature type="compositionally biased region" description="Low complexity" evidence="1">
    <location>
        <begin position="307"/>
        <end position="345"/>
    </location>
</feature>
<dbReference type="HOGENOM" id="CLU_324930_0_0_1"/>
<feature type="region of interest" description="Disordered" evidence="1">
    <location>
        <begin position="193"/>
        <end position="255"/>
    </location>
</feature>
<protein>
    <recommendedName>
        <fullName evidence="5">Secreted protein</fullName>
    </recommendedName>
</protein>
<feature type="compositionally biased region" description="Polar residues" evidence="1">
    <location>
        <begin position="462"/>
        <end position="475"/>
    </location>
</feature>
<dbReference type="eggNOG" id="KOG1216">
    <property type="taxonomic scope" value="Eukaryota"/>
</dbReference>
<name>F4S4Y2_MELLP</name>
<feature type="compositionally biased region" description="Low complexity" evidence="1">
    <location>
        <begin position="566"/>
        <end position="610"/>
    </location>
</feature>
<dbReference type="InParanoid" id="F4S4Y2"/>
<feature type="compositionally biased region" description="Low complexity" evidence="1">
    <location>
        <begin position="400"/>
        <end position="429"/>
    </location>
</feature>
<feature type="signal peptide" evidence="2">
    <location>
        <begin position="1"/>
        <end position="28"/>
    </location>
</feature>
<evidence type="ECO:0000256" key="2">
    <source>
        <dbReference type="SAM" id="SignalP"/>
    </source>
</evidence>
<organism evidence="4">
    <name type="scientific">Melampsora larici-populina (strain 98AG31 / pathotype 3-4-7)</name>
    <name type="common">Poplar leaf rust fungus</name>
    <dbReference type="NCBI Taxonomy" id="747676"/>
    <lineage>
        <taxon>Eukaryota</taxon>
        <taxon>Fungi</taxon>
        <taxon>Dikarya</taxon>
        <taxon>Basidiomycota</taxon>
        <taxon>Pucciniomycotina</taxon>
        <taxon>Pucciniomycetes</taxon>
        <taxon>Pucciniales</taxon>
        <taxon>Melampsoraceae</taxon>
        <taxon>Melampsora</taxon>
    </lineage>
</organism>
<feature type="chain" id="PRO_5003321998" description="Secreted protein" evidence="2">
    <location>
        <begin position="29"/>
        <end position="888"/>
    </location>
</feature>
<feature type="compositionally biased region" description="Polar residues" evidence="1">
    <location>
        <begin position="360"/>
        <end position="378"/>
    </location>
</feature>
<feature type="compositionally biased region" description="Low complexity" evidence="1">
    <location>
        <begin position="532"/>
        <end position="556"/>
    </location>
</feature>
<dbReference type="AlphaFoldDB" id="F4S4Y2"/>
<feature type="compositionally biased region" description="Polar residues" evidence="1">
    <location>
        <begin position="194"/>
        <end position="215"/>
    </location>
</feature>
<gene>
    <name evidence="3" type="ORF">MELLADRAFT_67920</name>
</gene>
<evidence type="ECO:0008006" key="5">
    <source>
        <dbReference type="Google" id="ProtNLM"/>
    </source>
</evidence>
<dbReference type="GeneID" id="18930932"/>
<sequence>MWTRKGQSYFPWAPALLTLALLRASANAILSANETISDGDKVLGAEPEPCSISDAEFDRMEGQMPDFFPLNIGSASSAANHSESGSLDQITLNKRSTATEKAKSTAVNSSGDKNPATSSNPPAQNRMRYNINTERVPSVGQITSANNFQSNSTTESKNGLSIVFIELNLILLHMINILCVFLIRWCRRLVPNGEVSSKPQSSAKTASKSNITPKSNGLKPRQLPNAATGKASTPKPAASSSTEKKATTTSNENSTTRLKGGLSIALLDFSNKTMLHMIDILYIFLSTASPTKIPLFQHVKPTSPTGAVSSKSPVSSKSSVISTSSSPARPSRSSTSSAATRTTSSPKPPATISAPGPLKSPSSQTSTKVLPSTYSRHPSLTRDFLQPSKAPISVSSNKQTPPITSSSSRRVTSTSLTSTSLIPRPTPSSAIKSVMSSSRSPTQPTTSLRPVSSSPVRVSSSKIAPSTVSSSKATNTPSRLSASLAPSPSTSTQPRPTVPTPSKSSINKVSSSTLPSTGIPKATSSVLPLPYSASKSIPKASSSLSPLPSTTSKSIPRPTSSILPLPSNTSKSASQSSSSSSASLPKTSSGSLTSTIPTPSSKPTIPSDIITRYDNTSASRKRGSISPYINPGSFSASSTNFIPSRINLSNKITQIKTEYTNGFETNSTSGSFDKSFGKGGLMTKWQSSGEFSHGGCDLSLIGVNLIQDCYRMSLSGDVDKHLGDGSYATARQRIEVYVAGVVDSSTWEYSWKAFLATSTTTTTFFHLWQLLTRGGGGLSGPVVTLEALNGKAIVKDSVRCSSGCTDVDIDQFSHRLIQHQMIVKYGNEGRIEYQAFDALSGINLLTYNATGFMGNLSTSIKFGLYRRANPEMGPATMYFGDFMGKRLD</sequence>
<feature type="region of interest" description="Disordered" evidence="1">
    <location>
        <begin position="301"/>
        <end position="629"/>
    </location>
</feature>
<accession>F4S4Y2</accession>
<proteinExistence type="predicted"/>
<evidence type="ECO:0000313" key="4">
    <source>
        <dbReference type="Proteomes" id="UP000001072"/>
    </source>
</evidence>
<dbReference type="VEuPathDB" id="FungiDB:MELLADRAFT_67920"/>